<sequence length="263" mass="28656">MAKTKTKAPASPRTDTTNAAELQASGTVEVDTSGTTEADTLSAIRILKQADTPKLSPRGKGHLTYEMGITRDQADALLKADIAKEEATLADAIWCRVTVNQSSGYFSNEWISLAQVIELVDQQVIPFKAIIFRDLFERKGANNHGFLGAALKAEGLLVADDKQPLILSPASRRETIWKAMQTAIKEGHDLTDHVAKEQARKDAIKQQRLAEQKKRREAYLAQVEDADTSHAFESQPIAKGVTETNLEKAAESPENASASTDEG</sequence>
<accession>A0ABP7LD35</accession>
<gene>
    <name evidence="2" type="ORF">GCM10022228_04840</name>
</gene>
<comment type="caution">
    <text evidence="2">The sequence shown here is derived from an EMBL/GenBank/DDBJ whole genome shotgun (WGS) entry which is preliminary data.</text>
</comment>
<dbReference type="EMBL" id="BAAAZT010000020">
    <property type="protein sequence ID" value="GAA3897126.1"/>
    <property type="molecule type" value="Genomic_DNA"/>
</dbReference>
<evidence type="ECO:0000256" key="1">
    <source>
        <dbReference type="SAM" id="MobiDB-lite"/>
    </source>
</evidence>
<name>A0ABP7LD35_9GAMM</name>
<reference evidence="3" key="1">
    <citation type="journal article" date="2019" name="Int. J. Syst. Evol. Microbiol.">
        <title>The Global Catalogue of Microorganisms (GCM) 10K type strain sequencing project: providing services to taxonomists for standard genome sequencing and annotation.</title>
        <authorList>
            <consortium name="The Broad Institute Genomics Platform"/>
            <consortium name="The Broad Institute Genome Sequencing Center for Infectious Disease"/>
            <person name="Wu L."/>
            <person name="Ma J."/>
        </authorList>
    </citation>
    <scope>NUCLEOTIDE SEQUENCE [LARGE SCALE GENOMIC DNA]</scope>
    <source>
        <strain evidence="3">JCM 16914</strain>
    </source>
</reference>
<protein>
    <submittedName>
        <fullName evidence="2">Uncharacterized protein</fullName>
    </submittedName>
</protein>
<dbReference type="RefSeq" id="WP_344701964.1">
    <property type="nucleotide sequence ID" value="NZ_BAAAZT010000020.1"/>
</dbReference>
<feature type="compositionally biased region" description="Polar residues" evidence="1">
    <location>
        <begin position="254"/>
        <end position="263"/>
    </location>
</feature>
<proteinExistence type="predicted"/>
<evidence type="ECO:0000313" key="2">
    <source>
        <dbReference type="EMBL" id="GAA3897126.1"/>
    </source>
</evidence>
<feature type="region of interest" description="Disordered" evidence="1">
    <location>
        <begin position="222"/>
        <end position="263"/>
    </location>
</feature>
<organism evidence="2 3">
    <name type="scientific">Halomonas cibimaris</name>
    <dbReference type="NCBI Taxonomy" id="657012"/>
    <lineage>
        <taxon>Bacteria</taxon>
        <taxon>Pseudomonadati</taxon>
        <taxon>Pseudomonadota</taxon>
        <taxon>Gammaproteobacteria</taxon>
        <taxon>Oceanospirillales</taxon>
        <taxon>Halomonadaceae</taxon>
        <taxon>Halomonas</taxon>
    </lineage>
</organism>
<evidence type="ECO:0000313" key="3">
    <source>
        <dbReference type="Proteomes" id="UP001500133"/>
    </source>
</evidence>
<keyword evidence="3" id="KW-1185">Reference proteome</keyword>
<feature type="compositionally biased region" description="Polar residues" evidence="1">
    <location>
        <begin position="13"/>
        <end position="34"/>
    </location>
</feature>
<feature type="region of interest" description="Disordered" evidence="1">
    <location>
        <begin position="1"/>
        <end position="34"/>
    </location>
</feature>
<dbReference type="Proteomes" id="UP001500133">
    <property type="component" value="Unassembled WGS sequence"/>
</dbReference>